<protein>
    <submittedName>
        <fullName evidence="3">Uncharacterized protein</fullName>
    </submittedName>
</protein>
<keyword evidence="2" id="KW-0472">Membrane</keyword>
<feature type="compositionally biased region" description="Basic and acidic residues" evidence="1">
    <location>
        <begin position="533"/>
        <end position="542"/>
    </location>
</feature>
<dbReference type="AlphaFoldDB" id="A0A1A8W9L3"/>
<organism evidence="3 4">
    <name type="scientific">Plasmodium ovale curtisi</name>
    <dbReference type="NCBI Taxonomy" id="864141"/>
    <lineage>
        <taxon>Eukaryota</taxon>
        <taxon>Sar</taxon>
        <taxon>Alveolata</taxon>
        <taxon>Apicomplexa</taxon>
        <taxon>Aconoidasida</taxon>
        <taxon>Haemosporida</taxon>
        <taxon>Plasmodiidae</taxon>
        <taxon>Plasmodium</taxon>
        <taxon>Plasmodium (Plasmodium)</taxon>
    </lineage>
</organism>
<feature type="region of interest" description="Disordered" evidence="1">
    <location>
        <begin position="521"/>
        <end position="576"/>
    </location>
</feature>
<name>A0A1A8W9L3_PLAOA</name>
<evidence type="ECO:0000256" key="2">
    <source>
        <dbReference type="SAM" id="Phobius"/>
    </source>
</evidence>
<feature type="compositionally biased region" description="Polar residues" evidence="1">
    <location>
        <begin position="523"/>
        <end position="532"/>
    </location>
</feature>
<proteinExistence type="predicted"/>
<feature type="compositionally biased region" description="Basic and acidic residues" evidence="1">
    <location>
        <begin position="553"/>
        <end position="562"/>
    </location>
</feature>
<feature type="transmembrane region" description="Helical" evidence="2">
    <location>
        <begin position="31"/>
        <end position="50"/>
    </location>
</feature>
<evidence type="ECO:0000313" key="4">
    <source>
        <dbReference type="Proteomes" id="UP000078560"/>
    </source>
</evidence>
<gene>
    <name evidence="3" type="ORF">POVCU2_0049730</name>
</gene>
<evidence type="ECO:0000256" key="1">
    <source>
        <dbReference type="SAM" id="MobiDB-lite"/>
    </source>
</evidence>
<reference evidence="4" key="1">
    <citation type="submission" date="2016-05" db="EMBL/GenBank/DDBJ databases">
        <authorList>
            <person name="Naeem Raeece"/>
        </authorList>
    </citation>
    <scope>NUCLEOTIDE SEQUENCE [LARGE SCALE GENOMIC DNA]</scope>
</reference>
<accession>A0A1A8W9L3</accession>
<sequence length="596" mass="70085">MALLKHVPIPSSFTVNRNIRRFNMAENDRKIFFSVNLFSILLFTLPMAYLSTANYKICEENEIVHNKLSNTGLTVTRHICSTQHKLIQDEMRSLSRKYEEKWKSTNFLKYIKRKSTSYNITIDNFPYCNLQLFNEIIKLLCTYEYAKIGKGDNKDVFLLTKDIHYSIHKIAKSILCVYFFFMKNGFSYFIQSDLTTEKKRDVDNRKNIMNNLLILKKLYFHLYIVLFSLNMQGGNLKDQEKKRLYRNIRETFKSKYKSDYEMMKIRQKFMLPLHVYKISYFVLASYRVIIEKKTKLFFVQQCDKVPSEYFSKVEEEIVSLLTESLILLRSEKINSEKCNKNYELVQGKLRNSIYLLNLMKKGTQKKCKQKKVYNTNHLHDSRKCTHEHTLCNSVTMEITPDSKVIYEAGLDLLPHDVTAQTTAGGGAEIYHVYYCENGELNMGCEEITCDEGSREAAREEARHNFLATQHLMHELRHSFKREKNYVYVNKKLCYDKSKNDFCMQEVSPMDSLLPIGMFKGRMSHSTKQPEGSKSTDADKHPIEWSPYQIDTQNVREHKHEQDQENSEADLLKPMRDASSFRRRIATSLLRGSLTSH</sequence>
<dbReference type="Proteomes" id="UP000078560">
    <property type="component" value="Unassembled WGS sequence"/>
</dbReference>
<keyword evidence="2" id="KW-1133">Transmembrane helix</keyword>
<keyword evidence="2" id="KW-0812">Transmembrane</keyword>
<evidence type="ECO:0000313" key="3">
    <source>
        <dbReference type="EMBL" id="SBS88654.1"/>
    </source>
</evidence>
<dbReference type="EMBL" id="FLQU01000646">
    <property type="protein sequence ID" value="SBS88654.1"/>
    <property type="molecule type" value="Genomic_DNA"/>
</dbReference>